<comment type="similarity">
    <text evidence="1">Belongs to the kindlin family.</text>
</comment>
<feature type="non-terminal residue" evidence="4">
    <location>
        <position position="1"/>
    </location>
</feature>
<keyword evidence="2" id="KW-0130">Cell adhesion</keyword>
<dbReference type="InterPro" id="IPR037843">
    <property type="entry name" value="Kindlin/fermitin"/>
</dbReference>
<dbReference type="GO" id="GO:0007155">
    <property type="term" value="P:cell adhesion"/>
    <property type="evidence" value="ECO:0007669"/>
    <property type="project" value="UniProtKB-KW"/>
</dbReference>
<name>A0A2J8QD02_PANTR</name>
<evidence type="ECO:0000256" key="2">
    <source>
        <dbReference type="ARBA" id="ARBA00022889"/>
    </source>
</evidence>
<dbReference type="EMBL" id="NBAG03000050">
    <property type="protein sequence ID" value="PNI94146.1"/>
    <property type="molecule type" value="Genomic_DNA"/>
</dbReference>
<organism evidence="4 5">
    <name type="scientific">Pan troglodytes</name>
    <name type="common">Chimpanzee</name>
    <dbReference type="NCBI Taxonomy" id="9598"/>
    <lineage>
        <taxon>Eukaryota</taxon>
        <taxon>Metazoa</taxon>
        <taxon>Chordata</taxon>
        <taxon>Craniata</taxon>
        <taxon>Vertebrata</taxon>
        <taxon>Euteleostomi</taxon>
        <taxon>Mammalia</taxon>
        <taxon>Eutheria</taxon>
        <taxon>Euarchontoglires</taxon>
        <taxon>Primates</taxon>
        <taxon>Haplorrhini</taxon>
        <taxon>Catarrhini</taxon>
        <taxon>Hominidae</taxon>
        <taxon>Pan</taxon>
    </lineage>
</organism>
<dbReference type="PANTHER" id="PTHR16160">
    <property type="entry name" value="FERMITIN 2-RELATED"/>
    <property type="match status" value="1"/>
</dbReference>
<dbReference type="Proteomes" id="UP000236370">
    <property type="component" value="Unassembled WGS sequence"/>
</dbReference>
<accession>A0A2J8QD02</accession>
<dbReference type="PANTHER" id="PTHR16160:SF1">
    <property type="entry name" value="FERMITIN FAMILY HOMOLOG 3"/>
    <property type="match status" value="1"/>
</dbReference>
<protein>
    <submittedName>
        <fullName evidence="4">FERMT3 isoform 3</fullName>
    </submittedName>
</protein>
<dbReference type="GO" id="GO:0007229">
    <property type="term" value="P:integrin-mediated signaling pathway"/>
    <property type="evidence" value="ECO:0007669"/>
    <property type="project" value="InterPro"/>
</dbReference>
<dbReference type="SUPFAM" id="SSF50729">
    <property type="entry name" value="PH domain-like"/>
    <property type="match status" value="1"/>
</dbReference>
<evidence type="ECO:0000256" key="3">
    <source>
        <dbReference type="SAM" id="MobiDB-lite"/>
    </source>
</evidence>
<dbReference type="InterPro" id="IPR011993">
    <property type="entry name" value="PH-like_dom_sf"/>
</dbReference>
<dbReference type="Gene3D" id="2.30.29.30">
    <property type="entry name" value="Pleckstrin-homology domain (PH domain)/Phosphotyrosine-binding domain (PTB)"/>
    <property type="match status" value="1"/>
</dbReference>
<dbReference type="SMR" id="A0A2J8QD02"/>
<feature type="compositionally biased region" description="Low complexity" evidence="3">
    <location>
        <begin position="66"/>
        <end position="76"/>
    </location>
</feature>
<evidence type="ECO:0000256" key="1">
    <source>
        <dbReference type="ARBA" id="ARBA00008052"/>
    </source>
</evidence>
<dbReference type="AlphaFoldDB" id="A0A2J8QD02"/>
<feature type="region of interest" description="Disordered" evidence="3">
    <location>
        <begin position="51"/>
        <end position="80"/>
    </location>
</feature>
<reference evidence="4 5" key="1">
    <citation type="submission" date="2017-12" db="EMBL/GenBank/DDBJ databases">
        <title>High-resolution comparative analysis of great ape genomes.</title>
        <authorList>
            <person name="Pollen A."/>
            <person name="Hastie A."/>
            <person name="Hormozdiari F."/>
            <person name="Dougherty M."/>
            <person name="Liu R."/>
            <person name="Chaisson M."/>
            <person name="Hoppe E."/>
            <person name="Hill C."/>
            <person name="Pang A."/>
            <person name="Hillier L."/>
            <person name="Baker C."/>
            <person name="Armstrong J."/>
            <person name="Shendure J."/>
            <person name="Paten B."/>
            <person name="Wilson R."/>
            <person name="Chao H."/>
            <person name="Schneider V."/>
            <person name="Ventura M."/>
            <person name="Kronenberg Z."/>
            <person name="Murali S."/>
            <person name="Gordon D."/>
            <person name="Cantsilieris S."/>
            <person name="Munson K."/>
            <person name="Nelson B."/>
            <person name="Raja A."/>
            <person name="Underwood J."/>
            <person name="Diekhans M."/>
            <person name="Fiddes I."/>
            <person name="Haussler D."/>
            <person name="Eichler E."/>
        </authorList>
    </citation>
    <scope>NUCLEOTIDE SEQUENCE [LARGE SCALE GENOMIC DNA]</scope>
    <source>
        <strain evidence="4">Yerkes chimp pedigree #C0471</strain>
    </source>
</reference>
<comment type="caution">
    <text evidence="4">The sequence shown here is derived from an EMBL/GenBank/DDBJ whole genome shotgun (WGS) entry which is preliminary data.</text>
</comment>
<evidence type="ECO:0000313" key="4">
    <source>
        <dbReference type="EMBL" id="PNI94146.1"/>
    </source>
</evidence>
<evidence type="ECO:0000313" key="5">
    <source>
        <dbReference type="Proteomes" id="UP000236370"/>
    </source>
</evidence>
<sequence>SSSMPAGWLAAAWPPKAAPWPTAATPARCRPSWPSSACSARAVGARATTPTALMPLPRASTPTASLPPVSSESSRPSRFKGSRKDEILGIANNRLIRIDLAVGDVVKTWRFSNMRQWNVNWDIRQVAIEFDEHINVAFSCVSASCRIVHEYIGGYIFLSTRERARGEELDEDLFLQLTGGHEAF</sequence>
<dbReference type="FunFam" id="2.30.29.30:FF:000037">
    <property type="entry name" value="Fermitin family homolog 2"/>
    <property type="match status" value="1"/>
</dbReference>
<proteinExistence type="inferred from homology"/>
<gene>
    <name evidence="4" type="ORF">CK820_G0034043</name>
</gene>